<organism evidence="2">
    <name type="scientific">Karlodinium veneficum</name>
    <name type="common">Dinoflagellate</name>
    <name type="synonym">Karlodinium micrum</name>
    <dbReference type="NCBI Taxonomy" id="407301"/>
    <lineage>
        <taxon>Eukaryota</taxon>
        <taxon>Sar</taxon>
        <taxon>Alveolata</taxon>
        <taxon>Dinophyceae</taxon>
        <taxon>Gymnodiniales</taxon>
        <taxon>Kareniaceae</taxon>
        <taxon>Karlodinium</taxon>
    </lineage>
</organism>
<dbReference type="EMBL" id="EF134203">
    <property type="protein sequence ID" value="ABV22317.1"/>
    <property type="molecule type" value="mRNA"/>
</dbReference>
<reference evidence="2" key="1">
    <citation type="journal article" date="2007" name="Proc. Natl. Acad. Sci. U.S.A.">
        <title>Spliced leader RNA trans-splicing in dinoflagellates.</title>
        <authorList>
            <person name="Zhang H."/>
            <person name="Hou Y."/>
            <person name="Miranda L."/>
            <person name="Campbell D.A."/>
            <person name="Sturm N.R."/>
            <person name="Gaasterland T."/>
            <person name="Lin S."/>
        </authorList>
    </citation>
    <scope>NUCLEOTIDE SEQUENCE</scope>
    <source>
        <strain evidence="2">CCMP1975</strain>
    </source>
</reference>
<evidence type="ECO:0000256" key="1">
    <source>
        <dbReference type="SAM" id="Phobius"/>
    </source>
</evidence>
<accession>A7WQ17</accession>
<proteinExistence type="evidence at transcript level"/>
<evidence type="ECO:0000313" key="2">
    <source>
        <dbReference type="EMBL" id="ABV22317.1"/>
    </source>
</evidence>
<dbReference type="AlphaFoldDB" id="A7WQ17"/>
<keyword evidence="1" id="KW-0812">Transmembrane</keyword>
<feature type="transmembrane region" description="Helical" evidence="1">
    <location>
        <begin position="50"/>
        <end position="67"/>
    </location>
</feature>
<keyword evidence="1" id="KW-0472">Membrane</keyword>
<sequence length="133" mass="14583">MTDVVLCADGAKALEPSLVAGVGAGLFTCLFIGSASLLCCLLTSCRSGPFCCALFVNIVLVVTLWLWPKEGPCPREPAREEVNKHGSPQEFLHCFLKCCFNGRHHGDLSILWPCRNWSRSDAVRLEADLRFTA</sequence>
<protein>
    <submittedName>
        <fullName evidence="2">Uncharacterized protein</fullName>
    </submittedName>
</protein>
<keyword evidence="1" id="KW-1133">Transmembrane helix</keyword>
<name>A7WQ17_KARVE</name>
<feature type="transmembrane region" description="Helical" evidence="1">
    <location>
        <begin position="18"/>
        <end position="43"/>
    </location>
</feature>